<gene>
    <name evidence="2" type="ORF">HIM_11883</name>
</gene>
<dbReference type="AlphaFoldDB" id="A0A0F7ZF91"/>
<evidence type="ECO:0000313" key="2">
    <source>
        <dbReference type="EMBL" id="KJZ68731.1"/>
    </source>
</evidence>
<name>A0A0F7ZF91_9HYPO</name>
<sequence length="363" mass="41284">MASSSPLDVGVFQPLKVAQQKAIREALLDGQLRFSRADFLASFQRTFDEGFTSHNIMSGFEKTGIFPPISEPAVRRLLIEQGKLKKAINPAYESLLPKESRFLNASDTLREVQDKYRDILSSPTRAGLRTASRVVTEASVMELNIKLFLADRDKRIEKLNNRRKRGKAVKPSGQFFTSSVSLDQIREQSKATTKAEAKKQIRAQLRMSQRWLKQEMESLRQQKTLNFKQWLDHTRKHEQFINLENNNKEYKRLLNEREDCFFFDTQKSAAIDEAIRNASQAYRPILAMEWPASDASVEITTQRLDQQPSDRDSFISTSEDEPDEEIQLGTPLDTAMTAPAWALLSSDGITLPSSPPRSATPCP</sequence>
<dbReference type="Proteomes" id="UP000054481">
    <property type="component" value="Unassembled WGS sequence"/>
</dbReference>
<keyword evidence="3" id="KW-1185">Reference proteome</keyword>
<dbReference type="OrthoDB" id="5103739at2759"/>
<evidence type="ECO:0000256" key="1">
    <source>
        <dbReference type="SAM" id="MobiDB-lite"/>
    </source>
</evidence>
<accession>A0A0F7ZF91</accession>
<reference evidence="2 3" key="1">
    <citation type="journal article" date="2014" name="Genome Biol. Evol.">
        <title>Comparative genomics and transcriptomics analyses reveal divergent lifestyle features of nematode endoparasitic fungus Hirsutella minnesotensis.</title>
        <authorList>
            <person name="Lai Y."/>
            <person name="Liu K."/>
            <person name="Zhang X."/>
            <person name="Zhang X."/>
            <person name="Li K."/>
            <person name="Wang N."/>
            <person name="Shu C."/>
            <person name="Wu Y."/>
            <person name="Wang C."/>
            <person name="Bushley K.E."/>
            <person name="Xiang M."/>
            <person name="Liu X."/>
        </authorList>
    </citation>
    <scope>NUCLEOTIDE SEQUENCE [LARGE SCALE GENOMIC DNA]</scope>
    <source>
        <strain evidence="2 3">3608</strain>
    </source>
</reference>
<evidence type="ECO:0000313" key="3">
    <source>
        <dbReference type="Proteomes" id="UP000054481"/>
    </source>
</evidence>
<protein>
    <submittedName>
        <fullName evidence="2">Uncharacterized protein</fullName>
    </submittedName>
</protein>
<proteinExistence type="predicted"/>
<organism evidence="2 3">
    <name type="scientific">Hirsutella minnesotensis 3608</name>
    <dbReference type="NCBI Taxonomy" id="1043627"/>
    <lineage>
        <taxon>Eukaryota</taxon>
        <taxon>Fungi</taxon>
        <taxon>Dikarya</taxon>
        <taxon>Ascomycota</taxon>
        <taxon>Pezizomycotina</taxon>
        <taxon>Sordariomycetes</taxon>
        <taxon>Hypocreomycetidae</taxon>
        <taxon>Hypocreales</taxon>
        <taxon>Ophiocordycipitaceae</taxon>
        <taxon>Hirsutella</taxon>
    </lineage>
</organism>
<dbReference type="EMBL" id="KQ030825">
    <property type="protein sequence ID" value="KJZ68731.1"/>
    <property type="molecule type" value="Genomic_DNA"/>
</dbReference>
<feature type="region of interest" description="Disordered" evidence="1">
    <location>
        <begin position="303"/>
        <end position="332"/>
    </location>
</feature>